<proteinExistence type="predicted"/>
<dbReference type="EMBL" id="GBXM01028422">
    <property type="protein sequence ID" value="JAH80155.1"/>
    <property type="molecule type" value="Transcribed_RNA"/>
</dbReference>
<feature type="compositionally biased region" description="Basic and acidic residues" evidence="1">
    <location>
        <begin position="1"/>
        <end position="19"/>
    </location>
</feature>
<reference evidence="2" key="2">
    <citation type="journal article" date="2015" name="Fish Shellfish Immunol.">
        <title>Early steps in the European eel (Anguilla anguilla)-Vibrio vulnificus interaction in the gills: Role of the RtxA13 toxin.</title>
        <authorList>
            <person name="Callol A."/>
            <person name="Pajuelo D."/>
            <person name="Ebbesson L."/>
            <person name="Teles M."/>
            <person name="MacKenzie S."/>
            <person name="Amaro C."/>
        </authorList>
    </citation>
    <scope>NUCLEOTIDE SEQUENCE</scope>
</reference>
<feature type="region of interest" description="Disordered" evidence="1">
    <location>
        <begin position="1"/>
        <end position="21"/>
    </location>
</feature>
<organism evidence="2">
    <name type="scientific">Anguilla anguilla</name>
    <name type="common">European freshwater eel</name>
    <name type="synonym">Muraena anguilla</name>
    <dbReference type="NCBI Taxonomy" id="7936"/>
    <lineage>
        <taxon>Eukaryota</taxon>
        <taxon>Metazoa</taxon>
        <taxon>Chordata</taxon>
        <taxon>Craniata</taxon>
        <taxon>Vertebrata</taxon>
        <taxon>Euteleostomi</taxon>
        <taxon>Actinopterygii</taxon>
        <taxon>Neopterygii</taxon>
        <taxon>Teleostei</taxon>
        <taxon>Anguilliformes</taxon>
        <taxon>Anguillidae</taxon>
        <taxon>Anguilla</taxon>
    </lineage>
</organism>
<dbReference type="AlphaFoldDB" id="A0A0E9VRY9"/>
<reference evidence="2" key="1">
    <citation type="submission" date="2014-11" db="EMBL/GenBank/DDBJ databases">
        <authorList>
            <person name="Amaro Gonzalez C."/>
        </authorList>
    </citation>
    <scope>NUCLEOTIDE SEQUENCE</scope>
</reference>
<accession>A0A0E9VRY9</accession>
<protein>
    <submittedName>
        <fullName evidence="2">Uncharacterized protein</fullName>
    </submittedName>
</protein>
<sequence length="57" mass="6733">MPKADPHSRRLSDSQKGKDSIQTNMCNTALCWTFLIITHNKNNMPLDHIHFYRYTLQ</sequence>
<evidence type="ECO:0000256" key="1">
    <source>
        <dbReference type="SAM" id="MobiDB-lite"/>
    </source>
</evidence>
<name>A0A0E9VRY9_ANGAN</name>
<evidence type="ECO:0000313" key="2">
    <source>
        <dbReference type="EMBL" id="JAH80155.1"/>
    </source>
</evidence>